<dbReference type="Gene3D" id="4.10.260.20">
    <property type="entry name" value="Iron hydrogenase, small subunit"/>
    <property type="match status" value="1"/>
</dbReference>
<evidence type="ECO:0000313" key="2">
    <source>
        <dbReference type="EMBL" id="CVK20120.1"/>
    </source>
</evidence>
<comment type="caution">
    <text evidence="3">The sequence shown here is derived from an EMBL/GenBank/DDBJ whole genome shotgun (WGS) entry which is preliminary data.</text>
</comment>
<dbReference type="SMART" id="SM00902">
    <property type="entry name" value="Fe_hyd_SSU"/>
    <property type="match status" value="1"/>
</dbReference>
<organism evidence="3 4">
    <name type="scientific">Sporomusa sphaeroides DSM 2875</name>
    <dbReference type="NCBI Taxonomy" id="1337886"/>
    <lineage>
        <taxon>Bacteria</taxon>
        <taxon>Bacillati</taxon>
        <taxon>Bacillota</taxon>
        <taxon>Negativicutes</taxon>
        <taxon>Selenomonadales</taxon>
        <taxon>Sporomusaceae</taxon>
        <taxon>Sporomusa</taxon>
    </lineage>
</organism>
<dbReference type="InterPro" id="IPR003149">
    <property type="entry name" value="Fe_hydrogenase_ssu"/>
</dbReference>
<dbReference type="EC" id="1.12.1.3" evidence="3"/>
<keyword evidence="3" id="KW-0560">Oxidoreductase</keyword>
<dbReference type="InterPro" id="IPR009016">
    <property type="entry name" value="Fe_hydrogenase"/>
</dbReference>
<reference evidence="3 4" key="1">
    <citation type="submission" date="2016-01" db="EMBL/GenBank/DDBJ databases">
        <authorList>
            <person name="Brown R."/>
        </authorList>
    </citation>
    <scope>NUCLEOTIDE SEQUENCE [LARGE SCALE GENOMIC DNA]</scope>
    <source>
        <strain evidence="3">Sporomusa sphaeroides DSM 2875</strain>
    </source>
</reference>
<keyword evidence="4" id="KW-1185">Reference proteome</keyword>
<dbReference type="EMBL" id="FCOW01000015">
    <property type="protein sequence ID" value="CVK20120.1"/>
    <property type="molecule type" value="Genomic_DNA"/>
</dbReference>
<dbReference type="SUPFAM" id="SSF48674">
    <property type="entry name" value="Fe-only hydrogenase smaller subunit"/>
    <property type="match status" value="1"/>
</dbReference>
<evidence type="ECO:0000313" key="4">
    <source>
        <dbReference type="Proteomes" id="UP000245702"/>
    </source>
</evidence>
<dbReference type="SUPFAM" id="SSF53920">
    <property type="entry name" value="Fe-only hydrogenase"/>
    <property type="match status" value="1"/>
</dbReference>
<dbReference type="EMBL" id="FCOW01000018">
    <property type="protein sequence ID" value="CVK20349.1"/>
    <property type="molecule type" value="Genomic_DNA"/>
</dbReference>
<name>A0ABP2CAD7_9FIRM</name>
<evidence type="ECO:0000259" key="1">
    <source>
        <dbReference type="SMART" id="SM00902"/>
    </source>
</evidence>
<dbReference type="Proteomes" id="UP000245702">
    <property type="component" value="Unassembled WGS sequence"/>
</dbReference>
<feature type="domain" description="Iron hydrogenase small subunit" evidence="1">
    <location>
        <begin position="19"/>
        <end position="78"/>
    </location>
</feature>
<dbReference type="InterPro" id="IPR036991">
    <property type="entry name" value="Fe_hydrogenase_ssu_sf"/>
</dbReference>
<sequence length="79" mass="8791">MEIMCCPGGCIGGGGQPWGTTKATKEARMAGLYQADRELPIRQSHKNPAVKALYDEFLGKPLSHKSHELLHTHYHPKHK</sequence>
<dbReference type="Pfam" id="PF02256">
    <property type="entry name" value="Fe_hyd_SSU"/>
    <property type="match status" value="1"/>
</dbReference>
<dbReference type="InterPro" id="IPR008953">
    <property type="entry name" value="Fe_hydrogenase_HydB"/>
</dbReference>
<accession>A0ABP2CAD7</accession>
<protein>
    <submittedName>
        <fullName evidence="3">NADP-reducing hydrogenase subunit HndC</fullName>
        <ecNumber evidence="3">1.12.1.3</ecNumber>
    </submittedName>
</protein>
<evidence type="ECO:0000313" key="3">
    <source>
        <dbReference type="EMBL" id="CVK20349.1"/>
    </source>
</evidence>
<dbReference type="GO" id="GO:0050583">
    <property type="term" value="F:hydrogen dehydrogenase (NADP+) activity"/>
    <property type="evidence" value="ECO:0007669"/>
    <property type="project" value="UniProtKB-EC"/>
</dbReference>
<proteinExistence type="predicted"/>
<gene>
    <name evidence="3" type="primary">hndD_3</name>
    <name evidence="2" type="synonym">hndD_2</name>
    <name evidence="2" type="ORF">SSPH_02787</name>
    <name evidence="3" type="ORF">SSPH_03017</name>
</gene>